<gene>
    <name evidence="1" type="ORF">GCM10007103_08770</name>
</gene>
<sequence>MTNESTDNLFSLVQSLSPSEKRQFSLYVGRIGVNTDSKFLNLFKIMSRLKKYDEEQILKNTKISKRQLSNVKAHLYKQILISLRLNPSHQNISVHIREQLDFAVILYRKGLYKQSLKLLDKVKATALYYEEKNVAYEILDWEKIIESQYITRSIENRAEILIKETEELSRLNLIASKLSNLSLHLYGIFLKMGYARTEAEAKKIKEDFQNGLPEYDFKELGFREKLWLYKASLWYSFMSQDFLSCYRYSSKWNDLFNEYPHLISVHPVSYLKGNHYLLESLFYLGHTSLFEKVLLSLESNLKDPKIPDDDNIAALAFLYLYSNKLNLRFMLGNFSNGEPLVEKIEKKIKKFRSRIDEHHIMIFYYKIACLYFGDGDNKKCIVYLKKIINNKSLEMREDLMCFARILNLVAHYEAGMDYHLESLIKSTYKFLIKMNDLHEVQKEMIRFLRNLPDVSPLEIKGEFRNLHSTLKQYENHPFERRSFLYLDILSWLESKIENKPVAEIIQKRINGLIVK</sequence>
<reference evidence="1" key="2">
    <citation type="submission" date="2020-09" db="EMBL/GenBank/DDBJ databases">
        <authorList>
            <person name="Sun Q."/>
            <person name="Kim S."/>
        </authorList>
    </citation>
    <scope>NUCLEOTIDE SEQUENCE</scope>
    <source>
        <strain evidence="1">KCTC 12719</strain>
    </source>
</reference>
<protein>
    <submittedName>
        <fullName evidence="1">Uncharacterized protein</fullName>
    </submittedName>
</protein>
<dbReference type="Proteomes" id="UP000610456">
    <property type="component" value="Unassembled WGS sequence"/>
</dbReference>
<accession>A0A918SAN9</accession>
<dbReference type="AlphaFoldDB" id="A0A918SAN9"/>
<reference evidence="1" key="1">
    <citation type="journal article" date="2014" name="Int. J. Syst. Evol. Microbiol.">
        <title>Complete genome sequence of Corynebacterium casei LMG S-19264T (=DSM 44701T), isolated from a smear-ripened cheese.</title>
        <authorList>
            <consortium name="US DOE Joint Genome Institute (JGI-PGF)"/>
            <person name="Walter F."/>
            <person name="Albersmeier A."/>
            <person name="Kalinowski J."/>
            <person name="Ruckert C."/>
        </authorList>
    </citation>
    <scope>NUCLEOTIDE SEQUENCE</scope>
    <source>
        <strain evidence="1">KCTC 12719</strain>
    </source>
</reference>
<name>A0A918SAN9_9FLAO</name>
<dbReference type="EMBL" id="BMXB01000002">
    <property type="protein sequence ID" value="GHA29751.1"/>
    <property type="molecule type" value="Genomic_DNA"/>
</dbReference>
<proteinExistence type="predicted"/>
<evidence type="ECO:0000313" key="1">
    <source>
        <dbReference type="EMBL" id="GHA29751.1"/>
    </source>
</evidence>
<organism evidence="1 2">
    <name type="scientific">Salinimicrobium marinum</name>
    <dbReference type="NCBI Taxonomy" id="680283"/>
    <lineage>
        <taxon>Bacteria</taxon>
        <taxon>Pseudomonadati</taxon>
        <taxon>Bacteroidota</taxon>
        <taxon>Flavobacteriia</taxon>
        <taxon>Flavobacteriales</taxon>
        <taxon>Flavobacteriaceae</taxon>
        <taxon>Salinimicrobium</taxon>
    </lineage>
</organism>
<dbReference type="RefSeq" id="WP_189603860.1">
    <property type="nucleotide sequence ID" value="NZ_BMXB01000002.1"/>
</dbReference>
<comment type="caution">
    <text evidence="1">The sequence shown here is derived from an EMBL/GenBank/DDBJ whole genome shotgun (WGS) entry which is preliminary data.</text>
</comment>
<evidence type="ECO:0000313" key="2">
    <source>
        <dbReference type="Proteomes" id="UP000610456"/>
    </source>
</evidence>
<keyword evidence="2" id="KW-1185">Reference proteome</keyword>